<dbReference type="OrthoDB" id="3956784at2"/>
<protein>
    <submittedName>
        <fullName evidence="2">Uncharacterized protein</fullName>
    </submittedName>
</protein>
<evidence type="ECO:0000256" key="1">
    <source>
        <dbReference type="SAM" id="MobiDB-lite"/>
    </source>
</evidence>
<dbReference type="RefSeq" id="WP_139094495.1">
    <property type="nucleotide sequence ID" value="NZ_VDFW01000001.1"/>
</dbReference>
<comment type="caution">
    <text evidence="2">The sequence shown here is derived from an EMBL/GenBank/DDBJ whole genome shotgun (WGS) entry which is preliminary data.</text>
</comment>
<organism evidence="2 3">
    <name type="scientific">Amycolatopsis alkalitolerans</name>
    <dbReference type="NCBI Taxonomy" id="2547244"/>
    <lineage>
        <taxon>Bacteria</taxon>
        <taxon>Bacillati</taxon>
        <taxon>Actinomycetota</taxon>
        <taxon>Actinomycetes</taxon>
        <taxon>Pseudonocardiales</taxon>
        <taxon>Pseudonocardiaceae</taxon>
        <taxon>Amycolatopsis</taxon>
    </lineage>
</organism>
<accession>A0A5C4M905</accession>
<dbReference type="Proteomes" id="UP000305546">
    <property type="component" value="Unassembled WGS sequence"/>
</dbReference>
<name>A0A5C4M905_9PSEU</name>
<dbReference type="AlphaFoldDB" id="A0A5C4M905"/>
<evidence type="ECO:0000313" key="3">
    <source>
        <dbReference type="Proteomes" id="UP000305546"/>
    </source>
</evidence>
<gene>
    <name evidence="2" type="ORF">FG385_00110</name>
</gene>
<keyword evidence="3" id="KW-1185">Reference proteome</keyword>
<dbReference type="EMBL" id="VDFW01000001">
    <property type="protein sequence ID" value="TNC29424.1"/>
    <property type="molecule type" value="Genomic_DNA"/>
</dbReference>
<evidence type="ECO:0000313" key="2">
    <source>
        <dbReference type="EMBL" id="TNC29424.1"/>
    </source>
</evidence>
<reference evidence="2 3" key="1">
    <citation type="submission" date="2019-06" db="EMBL/GenBank/DDBJ databases">
        <title>Amycolatopsis alkalitolerans sp. nov., isolated from Gastrodia elata Blume.</title>
        <authorList>
            <person name="Narsing Rao M.P."/>
            <person name="Li W.J."/>
        </authorList>
    </citation>
    <scope>NUCLEOTIDE SEQUENCE [LARGE SCALE GENOMIC DNA]</scope>
    <source>
        <strain evidence="2 3">SYSUP0005</strain>
    </source>
</reference>
<feature type="region of interest" description="Disordered" evidence="1">
    <location>
        <begin position="298"/>
        <end position="328"/>
    </location>
</feature>
<sequence>MAFVTEQHLFSDDDDDSESEDAFLERLGAFVAAVADNAGAVIRDPAMLKWAQAVYEAYGDLDENGEGLTVEQLKAACGDAGPGTFESRIAVFKQLRLIRPPQGRAYHRRLHFDGAGVAALLVFDKLRLGTGVQEILFLLDQTRRDILDGVLGIDDVLARLTTLRRALSISTGELIQLRDRPVEELLHERRNRRGADRMLSEAKALVAVVETQFPELSPTGSKLITQALRYSTAVSDLIDRLLRAVTAERDFSMLLPEQYHSAALRSSADGLAEVFGGIVFDPASALITPDEILATVEKYRPPEPRRRAPRSPELPPEHDPVREARRRRASLRERREAVLRLQLRGNAEIDLTVEIENSSWRDAIRLVADLLAACGDPELGFTLRLSDELRVHITGTVSYVTPIRLIDEKGGYRD</sequence>
<proteinExistence type="predicted"/>